<evidence type="ECO:0000256" key="3">
    <source>
        <dbReference type="ARBA" id="ARBA00030757"/>
    </source>
</evidence>
<dbReference type="OrthoDB" id="9798496at2"/>
<dbReference type="Gene3D" id="3.40.50.150">
    <property type="entry name" value="Vaccinia Virus protein VP39"/>
    <property type="match status" value="1"/>
</dbReference>
<dbReference type="GO" id="GO:0004719">
    <property type="term" value="F:protein-L-isoaspartate (D-aspartate) O-methyltransferase activity"/>
    <property type="evidence" value="ECO:0007669"/>
    <property type="project" value="InterPro"/>
</dbReference>
<protein>
    <recommendedName>
        <fullName evidence="2">Protein-L-isoaspartate O-methyltransferase</fullName>
    </recommendedName>
    <alternativeName>
        <fullName evidence="3">Protein L-isoaspartyl methyltransferase</fullName>
    </alternativeName>
</protein>
<dbReference type="InterPro" id="IPR029063">
    <property type="entry name" value="SAM-dependent_MTases_sf"/>
</dbReference>
<dbReference type="SUPFAM" id="SSF53335">
    <property type="entry name" value="S-adenosyl-L-methionine-dependent methyltransferases"/>
    <property type="match status" value="1"/>
</dbReference>
<comment type="similarity">
    <text evidence="1">Belongs to the methyltransferase superfamily. L-isoaspartyl/D-aspartyl protein methyltransferase family.</text>
</comment>
<keyword evidence="4" id="KW-0489">Methyltransferase</keyword>
<dbReference type="STRING" id="282197.SAMN04488517_1131"/>
<reference evidence="4 5" key="1">
    <citation type="submission" date="2015-07" db="EMBL/GenBank/DDBJ databases">
        <authorList>
            <person name="Noorani M."/>
        </authorList>
    </citation>
    <scope>NUCLEOTIDE SEQUENCE [LARGE SCALE GENOMIC DNA]</scope>
    <source>
        <strain evidence="4 5">CECT 5088</strain>
    </source>
</reference>
<organism evidence="4 5">
    <name type="scientific">Jannaschia rubra</name>
    <dbReference type="NCBI Taxonomy" id="282197"/>
    <lineage>
        <taxon>Bacteria</taxon>
        <taxon>Pseudomonadati</taxon>
        <taxon>Pseudomonadota</taxon>
        <taxon>Alphaproteobacteria</taxon>
        <taxon>Rhodobacterales</taxon>
        <taxon>Roseobacteraceae</taxon>
        <taxon>Jannaschia</taxon>
    </lineage>
</organism>
<dbReference type="AlphaFoldDB" id="A0A0M6XPT6"/>
<keyword evidence="5" id="KW-1185">Reference proteome</keyword>
<evidence type="ECO:0000313" key="4">
    <source>
        <dbReference type="EMBL" id="CTQ33119.1"/>
    </source>
</evidence>
<dbReference type="InterPro" id="IPR000682">
    <property type="entry name" value="PCMT"/>
</dbReference>
<dbReference type="RefSeq" id="WP_055682566.1">
    <property type="nucleotide sequence ID" value="NZ_CANMUL010000015.1"/>
</dbReference>
<dbReference type="PANTHER" id="PTHR11579">
    <property type="entry name" value="PROTEIN-L-ISOASPARTATE O-METHYLTRANSFERASE"/>
    <property type="match status" value="1"/>
</dbReference>
<gene>
    <name evidence="4" type="primary">pcm_1</name>
    <name evidence="4" type="ORF">JAN5088_01899</name>
</gene>
<dbReference type="Proteomes" id="UP000048908">
    <property type="component" value="Unassembled WGS sequence"/>
</dbReference>
<evidence type="ECO:0000256" key="1">
    <source>
        <dbReference type="ARBA" id="ARBA00005369"/>
    </source>
</evidence>
<dbReference type="Pfam" id="PF01135">
    <property type="entry name" value="PCMT"/>
    <property type="match status" value="1"/>
</dbReference>
<proteinExistence type="inferred from homology"/>
<sequence length="217" mass="23049">MPASQTLRTMMVDTQIRPSDVTKFPIIAAMLDVPREAFVPPAARPVAYMAAPVNLAPGREMMEARTLAKLLDALDIQVEDQVLVIGGGMGYSAAVLSRMADSVVMVEEHETLAAEAEAALAGMDIVNAVVLQGTLSEGAAKAGPFDVILIDGGVERLPASLIEQLTEEGRMAAIFQDGALGEARIGQKVDGHMSWRFVFNATSPVLPGFAAVREFQL</sequence>
<keyword evidence="4" id="KW-0808">Transferase</keyword>
<dbReference type="GO" id="GO:0005737">
    <property type="term" value="C:cytoplasm"/>
    <property type="evidence" value="ECO:0007669"/>
    <property type="project" value="TreeGrafter"/>
</dbReference>
<dbReference type="GO" id="GO:0032259">
    <property type="term" value="P:methylation"/>
    <property type="evidence" value="ECO:0007669"/>
    <property type="project" value="UniProtKB-KW"/>
</dbReference>
<dbReference type="EMBL" id="CXPG01000017">
    <property type="protein sequence ID" value="CTQ33119.1"/>
    <property type="molecule type" value="Genomic_DNA"/>
</dbReference>
<dbReference type="PANTHER" id="PTHR11579:SF18">
    <property type="entry name" value="PROTEIN-L-ISOASPARTATE O-METHYLTRANSFERASE"/>
    <property type="match status" value="1"/>
</dbReference>
<evidence type="ECO:0000256" key="2">
    <source>
        <dbReference type="ARBA" id="ARBA00013346"/>
    </source>
</evidence>
<evidence type="ECO:0000313" key="5">
    <source>
        <dbReference type="Proteomes" id="UP000048908"/>
    </source>
</evidence>
<accession>A0A0M6XPT6</accession>
<name>A0A0M6XPT6_9RHOB</name>